<dbReference type="InterPro" id="IPR042197">
    <property type="entry name" value="Apaf_helical"/>
</dbReference>
<evidence type="ECO:0000256" key="5">
    <source>
        <dbReference type="ARBA" id="ARBA00022821"/>
    </source>
</evidence>
<dbReference type="CDD" id="cd14798">
    <property type="entry name" value="RX-CC_like"/>
    <property type="match status" value="1"/>
</dbReference>
<evidence type="ECO:0000313" key="9">
    <source>
        <dbReference type="EMBL" id="KAG8369391.1"/>
    </source>
</evidence>
<dbReference type="GO" id="GO:0006952">
    <property type="term" value="P:defense response"/>
    <property type="evidence" value="ECO:0007669"/>
    <property type="project" value="UniProtKB-KW"/>
</dbReference>
<keyword evidence="6" id="KW-0067">ATP-binding</keyword>
<name>A0AAV6WMZ0_9LAMI</name>
<keyword evidence="3" id="KW-0677">Repeat</keyword>
<dbReference type="GO" id="GO:0005524">
    <property type="term" value="F:ATP binding"/>
    <property type="evidence" value="ECO:0007669"/>
    <property type="project" value="UniProtKB-KW"/>
</dbReference>
<keyword evidence="4" id="KW-0547">Nucleotide-binding</keyword>
<protein>
    <recommendedName>
        <fullName evidence="11">Rx N-terminal domain-containing protein</fullName>
    </recommendedName>
</protein>
<dbReference type="PANTHER" id="PTHR36766:SF63">
    <property type="entry name" value="NB-ARC DOMAIN-CONTAINING PROTEIN"/>
    <property type="match status" value="1"/>
</dbReference>
<dbReference type="Pfam" id="PF18052">
    <property type="entry name" value="Rx_N"/>
    <property type="match status" value="1"/>
</dbReference>
<evidence type="ECO:0000256" key="4">
    <source>
        <dbReference type="ARBA" id="ARBA00022741"/>
    </source>
</evidence>
<dbReference type="Gene3D" id="1.20.5.4130">
    <property type="match status" value="1"/>
</dbReference>
<dbReference type="InterPro" id="IPR038005">
    <property type="entry name" value="RX-like_CC"/>
</dbReference>
<evidence type="ECO:0008006" key="11">
    <source>
        <dbReference type="Google" id="ProtNLM"/>
    </source>
</evidence>
<dbReference type="Gene3D" id="1.10.8.430">
    <property type="entry name" value="Helical domain of apoptotic protease-activating factors"/>
    <property type="match status" value="1"/>
</dbReference>
<dbReference type="Pfam" id="PF00931">
    <property type="entry name" value="NB-ARC"/>
    <property type="match status" value="1"/>
</dbReference>
<evidence type="ECO:0000256" key="1">
    <source>
        <dbReference type="ARBA" id="ARBA00008894"/>
    </source>
</evidence>
<proteinExistence type="inferred from homology"/>
<evidence type="ECO:0000259" key="7">
    <source>
        <dbReference type="Pfam" id="PF00931"/>
    </source>
</evidence>
<dbReference type="SUPFAM" id="SSF52540">
    <property type="entry name" value="P-loop containing nucleoside triphosphate hydrolases"/>
    <property type="match status" value="1"/>
</dbReference>
<feature type="domain" description="Disease resistance N-terminal" evidence="8">
    <location>
        <begin position="5"/>
        <end position="84"/>
    </location>
</feature>
<dbReference type="InterPro" id="IPR041118">
    <property type="entry name" value="Rx_N"/>
</dbReference>
<dbReference type="EMBL" id="WHWC01000014">
    <property type="protein sequence ID" value="KAG8369391.1"/>
    <property type="molecule type" value="Genomic_DNA"/>
</dbReference>
<evidence type="ECO:0000259" key="8">
    <source>
        <dbReference type="Pfam" id="PF18052"/>
    </source>
</evidence>
<keyword evidence="5" id="KW-0611">Plant defense</keyword>
<evidence type="ECO:0000256" key="3">
    <source>
        <dbReference type="ARBA" id="ARBA00022737"/>
    </source>
</evidence>
<accession>A0AAV6WMZ0</accession>
<reference evidence="9" key="1">
    <citation type="submission" date="2019-10" db="EMBL/GenBank/DDBJ databases">
        <authorList>
            <person name="Zhang R."/>
            <person name="Pan Y."/>
            <person name="Wang J."/>
            <person name="Ma R."/>
            <person name="Yu S."/>
        </authorList>
    </citation>
    <scope>NUCLEOTIDE SEQUENCE</scope>
    <source>
        <strain evidence="9">LA-IB0</strain>
        <tissue evidence="9">Leaf</tissue>
    </source>
</reference>
<dbReference type="Proteomes" id="UP000826271">
    <property type="component" value="Unassembled WGS sequence"/>
</dbReference>
<organism evidence="9 10">
    <name type="scientific">Buddleja alternifolia</name>
    <dbReference type="NCBI Taxonomy" id="168488"/>
    <lineage>
        <taxon>Eukaryota</taxon>
        <taxon>Viridiplantae</taxon>
        <taxon>Streptophyta</taxon>
        <taxon>Embryophyta</taxon>
        <taxon>Tracheophyta</taxon>
        <taxon>Spermatophyta</taxon>
        <taxon>Magnoliopsida</taxon>
        <taxon>eudicotyledons</taxon>
        <taxon>Gunneridae</taxon>
        <taxon>Pentapetalae</taxon>
        <taxon>asterids</taxon>
        <taxon>lamiids</taxon>
        <taxon>Lamiales</taxon>
        <taxon>Scrophulariaceae</taxon>
        <taxon>Buddlejeae</taxon>
        <taxon>Buddleja</taxon>
    </lineage>
</organism>
<gene>
    <name evidence="9" type="ORF">BUALT_Bualt14G0006300</name>
</gene>
<sequence>MAESAVSFLVEQLAAWIRSESELLGGIRENAERIRNEMGLMRAFLKVADEKAEVDNLLKEWVKQVREVAYDVEDGMDQFMLRFAAGLLYQTNRVFDKILEEVKTETPENLESMNRAEMKEFVHKSLKYKSYIIVLDDVWKLNFWEAIRIIFPRLGSHGCIMITTRFHDIGRAAKVDTSGYLYEIQPLPMGVAKMLFYNMAFMGSSYFPNHLGEVADTILKICDGLPLAIVVIGRLLATKDNIEE</sequence>
<keyword evidence="2" id="KW-0433">Leucine-rich repeat</keyword>
<comment type="similarity">
    <text evidence="1">Belongs to the disease resistance NB-LRR family.</text>
</comment>
<dbReference type="AlphaFoldDB" id="A0AAV6WMZ0"/>
<evidence type="ECO:0000256" key="2">
    <source>
        <dbReference type="ARBA" id="ARBA00022614"/>
    </source>
</evidence>
<comment type="caution">
    <text evidence="9">The sequence shown here is derived from an EMBL/GenBank/DDBJ whole genome shotgun (WGS) entry which is preliminary data.</text>
</comment>
<dbReference type="InterPro" id="IPR002182">
    <property type="entry name" value="NB-ARC"/>
</dbReference>
<dbReference type="PRINTS" id="PR00364">
    <property type="entry name" value="DISEASERSIST"/>
</dbReference>
<evidence type="ECO:0000313" key="10">
    <source>
        <dbReference type="Proteomes" id="UP000826271"/>
    </source>
</evidence>
<feature type="domain" description="NB-ARC" evidence="7">
    <location>
        <begin position="88"/>
        <end position="192"/>
    </location>
</feature>
<dbReference type="InterPro" id="IPR027417">
    <property type="entry name" value="P-loop_NTPase"/>
</dbReference>
<dbReference type="PANTHER" id="PTHR36766">
    <property type="entry name" value="PLANT BROAD-SPECTRUM MILDEW RESISTANCE PROTEIN RPW8"/>
    <property type="match status" value="1"/>
</dbReference>
<keyword evidence="10" id="KW-1185">Reference proteome</keyword>
<dbReference type="GO" id="GO:0043531">
    <property type="term" value="F:ADP binding"/>
    <property type="evidence" value="ECO:0007669"/>
    <property type="project" value="InterPro"/>
</dbReference>
<evidence type="ECO:0000256" key="6">
    <source>
        <dbReference type="ARBA" id="ARBA00022840"/>
    </source>
</evidence>